<dbReference type="STRING" id="7868.ENSCMIP00000014011"/>
<evidence type="ECO:0000256" key="4">
    <source>
        <dbReference type="ARBA" id="ARBA00070268"/>
    </source>
</evidence>
<accession>V9KUS2</accession>
<evidence type="ECO:0000256" key="2">
    <source>
        <dbReference type="ARBA" id="ARBA00022786"/>
    </source>
</evidence>
<gene>
    <name evidence="8" type="primary">fbxl8</name>
</gene>
<keyword evidence="9" id="KW-1185">Reference proteome</keyword>
<dbReference type="OMA" id="SCDCERE"/>
<dbReference type="SUPFAM" id="SSF52047">
    <property type="entry name" value="RNI-like"/>
    <property type="match status" value="1"/>
</dbReference>
<dbReference type="Gene3D" id="1.20.1280.50">
    <property type="match status" value="1"/>
</dbReference>
<dbReference type="Pfam" id="PF12937">
    <property type="entry name" value="F-box-like"/>
    <property type="match status" value="1"/>
</dbReference>
<dbReference type="Gene3D" id="3.80.10.10">
    <property type="entry name" value="Ribonuclease Inhibitor"/>
    <property type="match status" value="1"/>
</dbReference>
<dbReference type="AlphaFoldDB" id="V9KUS2"/>
<evidence type="ECO:0000313" key="9">
    <source>
        <dbReference type="Proteomes" id="UP000314986"/>
    </source>
</evidence>
<dbReference type="InterPro" id="IPR032675">
    <property type="entry name" value="LRR_dom_sf"/>
</dbReference>
<dbReference type="FunFam" id="1.20.1280.50:FF:000005">
    <property type="entry name" value="F-box/LRR-repeat protein 3 isoform X1"/>
    <property type="match status" value="1"/>
</dbReference>
<evidence type="ECO:0000313" key="8">
    <source>
        <dbReference type="Ensembl" id="ENSCMIP00000014011.1"/>
    </source>
</evidence>
<dbReference type="FunFam" id="3.80.10.10:FF:000260">
    <property type="entry name" value="F-box/LRR-repeat protein 8"/>
    <property type="match status" value="1"/>
</dbReference>
<dbReference type="PANTHER" id="PTHR20933:SF3">
    <property type="entry name" value="F-BOX ONLY PROTEIN 33"/>
    <property type="match status" value="1"/>
</dbReference>
<dbReference type="PANTHER" id="PTHR20933">
    <property type="entry name" value="F-BOX ONLY PROTEIN 33"/>
    <property type="match status" value="1"/>
</dbReference>
<dbReference type="GeneID" id="103185930"/>
<dbReference type="CTD" id="55336"/>
<organism evidence="7">
    <name type="scientific">Callorhinchus milii</name>
    <name type="common">Ghost shark</name>
    <dbReference type="NCBI Taxonomy" id="7868"/>
    <lineage>
        <taxon>Eukaryota</taxon>
        <taxon>Metazoa</taxon>
        <taxon>Chordata</taxon>
        <taxon>Craniata</taxon>
        <taxon>Vertebrata</taxon>
        <taxon>Chondrichthyes</taxon>
        <taxon>Holocephali</taxon>
        <taxon>Chimaeriformes</taxon>
        <taxon>Callorhinchidae</taxon>
        <taxon>Callorhinchus</taxon>
    </lineage>
</organism>
<reference evidence="7 9" key="3">
    <citation type="journal article" date="2014" name="Nature">
        <title>Elephant shark genome provides unique insights into gnathostome evolution.</title>
        <authorList>
            <consortium name="International Elephant Shark Genome Sequencing Consortium"/>
            <person name="Venkatesh B."/>
            <person name="Lee A.P."/>
            <person name="Ravi V."/>
            <person name="Maurya A.K."/>
            <person name="Lian M.M."/>
            <person name="Swann J.B."/>
            <person name="Ohta Y."/>
            <person name="Flajnik M.F."/>
            <person name="Sutoh Y."/>
            <person name="Kasahara M."/>
            <person name="Hoon S."/>
            <person name="Gangu V."/>
            <person name="Roy S.W."/>
            <person name="Irimia M."/>
            <person name="Korzh V."/>
            <person name="Kondrychyn I."/>
            <person name="Lim Z.W."/>
            <person name="Tay B.H."/>
            <person name="Tohari S."/>
            <person name="Kong K.W."/>
            <person name="Ho S."/>
            <person name="Lorente-Galdos B."/>
            <person name="Quilez J."/>
            <person name="Marques-Bonet T."/>
            <person name="Raney B.J."/>
            <person name="Ingham P.W."/>
            <person name="Tay A."/>
            <person name="Hillier L.W."/>
            <person name="Minx P."/>
            <person name="Boehm T."/>
            <person name="Wilson R.K."/>
            <person name="Brenner S."/>
            <person name="Warren W.C."/>
        </authorList>
    </citation>
    <scope>NUCLEOTIDE SEQUENCE</scope>
    <source>
        <tissue evidence="7">Testis</tissue>
    </source>
</reference>
<comment type="function">
    <text evidence="1">Substrate-recognition component of the SCF (SKP1-CUL1-F-box protein)-type E3 ubiquitin ligase complex.</text>
</comment>
<dbReference type="SUPFAM" id="SSF81383">
    <property type="entry name" value="F-box domain"/>
    <property type="match status" value="1"/>
</dbReference>
<dbReference type="EMBL" id="JW869710">
    <property type="protein sequence ID" value="AFP02228.1"/>
    <property type="molecule type" value="mRNA"/>
</dbReference>
<evidence type="ECO:0000256" key="1">
    <source>
        <dbReference type="ARBA" id="ARBA00003437"/>
    </source>
</evidence>
<evidence type="ECO:0000259" key="6">
    <source>
        <dbReference type="PROSITE" id="PS50181"/>
    </source>
</evidence>
<evidence type="ECO:0000313" key="7">
    <source>
        <dbReference type="EMBL" id="AFP02228.1"/>
    </source>
</evidence>
<dbReference type="Ensembl" id="ENSCMIT00000014315.1">
    <property type="protein sequence ID" value="ENSCMIP00000014011.1"/>
    <property type="gene ID" value="ENSCMIG00000006977.1"/>
</dbReference>
<dbReference type="Proteomes" id="UP000314986">
    <property type="component" value="Unassembled WGS sequence"/>
</dbReference>
<dbReference type="GeneTree" id="ENSGT00420000029943"/>
<dbReference type="InterPro" id="IPR001810">
    <property type="entry name" value="F-box_dom"/>
</dbReference>
<feature type="domain" description="F-box" evidence="6">
    <location>
        <begin position="1"/>
        <end position="43"/>
    </location>
</feature>
<evidence type="ECO:0000256" key="5">
    <source>
        <dbReference type="ARBA" id="ARBA00077971"/>
    </source>
</evidence>
<protein>
    <recommendedName>
        <fullName evidence="4">F-box/LRR-repeat protein 8</fullName>
    </recommendedName>
    <alternativeName>
        <fullName evidence="5">F-box and leucine-rich repeat protein 8</fullName>
    </alternativeName>
</protein>
<sequence length="375" mass="42806">MKIPEEILALIFSYLSLRERHIASQVCRRWAEAVSFPAVWHYTEISCDSGNEDDYNICASCQFQRKIKYLKILCNQSSEVNRKNVIKVLNNMANSQIELLSLSIICTGENPYFYSGQDLLQSIGSLLKARTRQNTCLQLRHVDFRGMPFTLDDCIVQTLTNRCPHLESLFINNRTFVCKVTAGTIIEALKLCPKLSTLGLFHASLTEAVFTELLRIERSPLKLLQLYCERMDKYIPTISSEMWKAVAKRHPSLAVDIELDSSVPVKKVPHILQPGIPIVNIQLNTYTNMVQQVNFISQNYCSTLKKLVLQTTSSDDLDRALLDLACCCLCLEEIHCYCMVSAEVLNAFPLHCPRLRQYTLKTSREPHPWLPAILK</sequence>
<dbReference type="InterPro" id="IPR036047">
    <property type="entry name" value="F-box-like_dom_sf"/>
</dbReference>
<dbReference type="SMART" id="SM00256">
    <property type="entry name" value="FBOX"/>
    <property type="match status" value="1"/>
</dbReference>
<reference evidence="9" key="2">
    <citation type="journal article" date="2007" name="PLoS Biol.">
        <title>Survey sequencing and comparative analysis of the elephant shark (Callorhinchus milii) genome.</title>
        <authorList>
            <person name="Venkatesh B."/>
            <person name="Kirkness E.F."/>
            <person name="Loh Y.H."/>
            <person name="Halpern A.L."/>
            <person name="Lee A.P."/>
            <person name="Johnson J."/>
            <person name="Dandona N."/>
            <person name="Viswanathan L.D."/>
            <person name="Tay A."/>
            <person name="Venter J.C."/>
            <person name="Strausberg R.L."/>
            <person name="Brenner S."/>
        </authorList>
    </citation>
    <scope>NUCLEOTIDE SEQUENCE [LARGE SCALE GENOMIC DNA]</scope>
</reference>
<reference evidence="8" key="4">
    <citation type="submission" date="2025-05" db="UniProtKB">
        <authorList>
            <consortium name="Ensembl"/>
        </authorList>
    </citation>
    <scope>IDENTIFICATION</scope>
</reference>
<keyword evidence="2" id="KW-0833">Ubl conjugation pathway</keyword>
<reference evidence="9" key="1">
    <citation type="journal article" date="2006" name="Science">
        <title>Ancient noncoding elements conserved in the human genome.</title>
        <authorList>
            <person name="Venkatesh B."/>
            <person name="Kirkness E.F."/>
            <person name="Loh Y.H."/>
            <person name="Halpern A.L."/>
            <person name="Lee A.P."/>
            <person name="Johnson J."/>
            <person name="Dandona N."/>
            <person name="Viswanathan L.D."/>
            <person name="Tay A."/>
            <person name="Venter J.C."/>
            <person name="Strausberg R.L."/>
            <person name="Brenner S."/>
        </authorList>
    </citation>
    <scope>NUCLEOTIDE SEQUENCE [LARGE SCALE GENOMIC DNA]</scope>
</reference>
<dbReference type="KEGG" id="cmk:103185930"/>
<evidence type="ECO:0000256" key="3">
    <source>
        <dbReference type="ARBA" id="ARBA00062469"/>
    </source>
</evidence>
<dbReference type="GO" id="GO:0031398">
    <property type="term" value="P:positive regulation of protein ubiquitination"/>
    <property type="evidence" value="ECO:0007669"/>
    <property type="project" value="TreeGrafter"/>
</dbReference>
<comment type="subunit">
    <text evidence="3">Directly interacts with SKP1 and CUL1.</text>
</comment>
<name>V9KUS2_CALMI</name>
<dbReference type="OrthoDB" id="3219396at2759"/>
<dbReference type="CDD" id="cd22121">
    <property type="entry name" value="F-box_FBXL8"/>
    <property type="match status" value="1"/>
</dbReference>
<dbReference type="PROSITE" id="PS50181">
    <property type="entry name" value="FBOX"/>
    <property type="match status" value="1"/>
</dbReference>
<proteinExistence type="evidence at transcript level"/>